<evidence type="ECO:0000313" key="1">
    <source>
        <dbReference type="EMBL" id="CAB4652659.1"/>
    </source>
</evidence>
<dbReference type="AlphaFoldDB" id="A0A6J6KXF5"/>
<organism evidence="1">
    <name type="scientific">freshwater metagenome</name>
    <dbReference type="NCBI Taxonomy" id="449393"/>
    <lineage>
        <taxon>unclassified sequences</taxon>
        <taxon>metagenomes</taxon>
        <taxon>ecological metagenomes</taxon>
    </lineage>
</organism>
<reference evidence="1" key="1">
    <citation type="submission" date="2020-05" db="EMBL/GenBank/DDBJ databases">
        <authorList>
            <person name="Chiriac C."/>
            <person name="Salcher M."/>
            <person name="Ghai R."/>
            <person name="Kavagutti S V."/>
        </authorList>
    </citation>
    <scope>NUCLEOTIDE SEQUENCE</scope>
</reference>
<accession>A0A6J6KXF5</accession>
<dbReference type="EMBL" id="CAEZWB010000123">
    <property type="protein sequence ID" value="CAB4652659.1"/>
    <property type="molecule type" value="Genomic_DNA"/>
</dbReference>
<gene>
    <name evidence="1" type="ORF">UFOPK2166_00910</name>
</gene>
<protein>
    <submittedName>
        <fullName evidence="1">Unannotated protein</fullName>
    </submittedName>
</protein>
<name>A0A6J6KXF5_9ZZZZ</name>
<sequence length="152" mass="16495">MNARVARTLHIVDVRVADVCNAIGANALAIHQCKSVAENACMGFGSADDVRVGNDQHRHSSANANLADALVGKRCFHLPAGIGHNAYWQALQMHAPQRRGRFQNWVAPQERREQVFCFGLGLGKVCASEASTCKMRMSVWVPAETIDGVLVA</sequence>
<proteinExistence type="predicted"/>